<dbReference type="Pfam" id="PF05686">
    <property type="entry name" value="Glyco_transf_90"/>
    <property type="match status" value="1"/>
</dbReference>
<dbReference type="EMBL" id="KV453843">
    <property type="protein sequence ID" value="ODV88932.1"/>
    <property type="molecule type" value="Genomic_DNA"/>
</dbReference>
<dbReference type="GO" id="GO:0016740">
    <property type="term" value="F:transferase activity"/>
    <property type="evidence" value="ECO:0007669"/>
    <property type="project" value="UniProtKB-KW"/>
</dbReference>
<organism evidence="4 5">
    <name type="scientific">Tortispora caseinolytica NRRL Y-17796</name>
    <dbReference type="NCBI Taxonomy" id="767744"/>
    <lineage>
        <taxon>Eukaryota</taxon>
        <taxon>Fungi</taxon>
        <taxon>Dikarya</taxon>
        <taxon>Ascomycota</taxon>
        <taxon>Saccharomycotina</taxon>
        <taxon>Trigonopsidomycetes</taxon>
        <taxon>Trigonopsidales</taxon>
        <taxon>Trigonopsidaceae</taxon>
        <taxon>Tortispora</taxon>
    </lineage>
</organism>
<keyword evidence="5" id="KW-1185">Reference proteome</keyword>
<dbReference type="InterPro" id="IPR006598">
    <property type="entry name" value="CAP10"/>
</dbReference>
<reference evidence="5" key="1">
    <citation type="submission" date="2016-02" db="EMBL/GenBank/DDBJ databases">
        <title>Comparative genomics of biotechnologically important yeasts.</title>
        <authorList>
            <consortium name="DOE Joint Genome Institute"/>
            <person name="Riley R."/>
            <person name="Haridas S."/>
            <person name="Wolfe K.H."/>
            <person name="Lopes M.R."/>
            <person name="Hittinger C.T."/>
            <person name="Goker M."/>
            <person name="Salamov A."/>
            <person name="Wisecaver J."/>
            <person name="Long T.M."/>
            <person name="Aerts A.L."/>
            <person name="Barry K."/>
            <person name="Choi C."/>
            <person name="Clum A."/>
            <person name="Coughlan A.Y."/>
            <person name="Deshpande S."/>
            <person name="Douglass A.P."/>
            <person name="Hanson S.J."/>
            <person name="Klenk H.-P."/>
            <person name="Labutti K."/>
            <person name="Lapidus A."/>
            <person name="Lindquist E."/>
            <person name="Lipzen A."/>
            <person name="Meier-Kolthoff J.P."/>
            <person name="Ohm R.A."/>
            <person name="Otillar R.P."/>
            <person name="Pangilinan J."/>
            <person name="Peng Y."/>
            <person name="Rokas A."/>
            <person name="Rosa C.A."/>
            <person name="Scheuner C."/>
            <person name="Sibirny A.A."/>
            <person name="Slot J.C."/>
            <person name="Stielow J.B."/>
            <person name="Sun H."/>
            <person name="Kurtzman C.P."/>
            <person name="Blackwell M."/>
            <person name="Jeffries T.W."/>
            <person name="Grigoriev I.V."/>
        </authorList>
    </citation>
    <scope>NUCLEOTIDE SEQUENCE [LARGE SCALE GENOMIC DNA]</scope>
    <source>
        <strain evidence="5">NRRL Y-17796</strain>
    </source>
</reference>
<protein>
    <submittedName>
        <fullName evidence="4">Glycosyltransferase family 90 protein</fullName>
    </submittedName>
</protein>
<accession>A0A1E4TAZ6</accession>
<comment type="similarity">
    <text evidence="1">Belongs to the glycosyltransferase 90 family.</text>
</comment>
<keyword evidence="2 4" id="KW-0808">Transferase</keyword>
<dbReference type="PANTHER" id="PTHR12203:SF35">
    <property type="entry name" value="PROTEIN O-GLUCOSYLTRANSFERASE 1"/>
    <property type="match status" value="1"/>
</dbReference>
<proteinExistence type="inferred from homology"/>
<feature type="domain" description="Glycosyl transferase CAP10" evidence="3">
    <location>
        <begin position="281"/>
        <end position="578"/>
    </location>
</feature>
<dbReference type="AlphaFoldDB" id="A0A1E4TAZ6"/>
<evidence type="ECO:0000256" key="2">
    <source>
        <dbReference type="ARBA" id="ARBA00022679"/>
    </source>
</evidence>
<dbReference type="OrthoDB" id="541052at2759"/>
<evidence type="ECO:0000256" key="1">
    <source>
        <dbReference type="ARBA" id="ARBA00010118"/>
    </source>
</evidence>
<name>A0A1E4TAZ6_9ASCO</name>
<dbReference type="Proteomes" id="UP000095023">
    <property type="component" value="Unassembled WGS sequence"/>
</dbReference>
<dbReference type="InterPro" id="IPR051091">
    <property type="entry name" value="O-Glucosyltr/Glycosyltrsf_90"/>
</dbReference>
<gene>
    <name evidence="4" type="ORF">CANCADRAFT_32359</name>
</gene>
<evidence type="ECO:0000313" key="5">
    <source>
        <dbReference type="Proteomes" id="UP000095023"/>
    </source>
</evidence>
<evidence type="ECO:0000259" key="3">
    <source>
        <dbReference type="SMART" id="SM00672"/>
    </source>
</evidence>
<sequence length="589" mass="68151">MVLLLSSESIYRYTPKISLNKNVFVEIPETLADFDRYADSIVGEVESSDPVTKLYFDAYLNRRPSYRRYTLKEYALKYQRQHGRAPPPGFDKWFKFALEKGCVDFDHFDAIYEDLELFWKVPASDIRGAMKGLLRLPYFASVSVKDGEVSSSVGGYRVGDVNEMVRSIAQHLPDMEFVLNLRDEPRVMLPDKLIQELRNSKNGGISYSEQGFLPITSDTYSHSLMLEDHNEFTELTLETYTGKDTFSHAFISCPEDSPLRKWIESELEPSEIEPLYKYRGLIRDFEMSKDLCTVGPLIHDKHGFLSAPATLEKVQKLAPVFSVAKTSLNQDIRIPGDKYIVNTGSYGYDEHHDIPWANKSDIMLWRGVPTGGIYRPDSSAKIHRPVLIDHFNWSYPYRHMDTVLCETRDKFGRDDFTPCNVQMSAYLKEHADVGFYSIECNECDFLREQYAILPTISSTDQYTHKYLIDIDGHSFSARFKAFLESRSLPFKATIFKEWHDSRITPWLHFIPLDNTLDDALTLLTYFTGMEGVIEPHEGLAERIAQNGREHASLVLRQEDVQIYMLLLLLEYARLMDDNRDRIGYIYREN</sequence>
<dbReference type="PANTHER" id="PTHR12203">
    <property type="entry name" value="KDEL LYS-ASP-GLU-LEU CONTAINING - RELATED"/>
    <property type="match status" value="1"/>
</dbReference>
<evidence type="ECO:0000313" key="4">
    <source>
        <dbReference type="EMBL" id="ODV88932.1"/>
    </source>
</evidence>
<dbReference type="SMART" id="SM00672">
    <property type="entry name" value="CAP10"/>
    <property type="match status" value="1"/>
</dbReference>